<dbReference type="PROSITE" id="PS51782">
    <property type="entry name" value="LYSM"/>
    <property type="match status" value="1"/>
</dbReference>
<organism evidence="7 8">
    <name type="scientific">Blepharisma stoltei</name>
    <dbReference type="NCBI Taxonomy" id="1481888"/>
    <lineage>
        <taxon>Eukaryota</taxon>
        <taxon>Sar</taxon>
        <taxon>Alveolata</taxon>
        <taxon>Ciliophora</taxon>
        <taxon>Postciliodesmatophora</taxon>
        <taxon>Heterotrichea</taxon>
        <taxon>Heterotrichida</taxon>
        <taxon>Blepharismidae</taxon>
        <taxon>Blepharisma</taxon>
    </lineage>
</organism>
<dbReference type="Proteomes" id="UP001162131">
    <property type="component" value="Unassembled WGS sequence"/>
</dbReference>
<dbReference type="PANTHER" id="PTHR23354:SF62">
    <property type="entry name" value="MUSTARD, ISOFORM V"/>
    <property type="match status" value="1"/>
</dbReference>
<dbReference type="AlphaFoldDB" id="A0AAU9K2A5"/>
<dbReference type="PROSITE" id="PS51886">
    <property type="entry name" value="TLDC"/>
    <property type="match status" value="1"/>
</dbReference>
<sequence>MGYDNYVVKEGDSWATIAFQFGMSLYNLLRINQLTEDSLVLPGMVLKVKEGQKKPAEEEKKIESPATPLQAEAQKKVHKQEVYYCTRDGDVLGILSVTDELIMFDPFIINKNYCEIISPRGKERAIALQFQACMDMRDIIKCRIYELPSINSVSVEDSKGRVFFTQFLLSRTGREKRGPRINLPKANVYFRIADLVNSTRLTYLEQKSTAEQLLALIEEKIKSLAVSDELASSTYVPYFDVNKSFKRIVEEHISSSPQEVNINPADDYEELKAEIVEINEEISKSAQQQNLDEPEFIPTLSRQSLILSQRMINQITIYLPTILQMRNWELLYSPIVHGSSLSVFYRQVEATGPSVMVIQDQNHHVFGGFVSDTWQMHHTYYGTGDCFLFTFRNSDQITCYFPTLINDYYMHSDLDALTMGSGGKAGLYVDRELMSGSSGHSETYNNSVLSSTEDFEILKLEVWGLV</sequence>
<evidence type="ECO:0000256" key="4">
    <source>
        <dbReference type="ARBA" id="ARBA00040604"/>
    </source>
</evidence>
<dbReference type="InterPro" id="IPR018392">
    <property type="entry name" value="LysM"/>
</dbReference>
<evidence type="ECO:0000313" key="7">
    <source>
        <dbReference type="EMBL" id="CAG9331310.1"/>
    </source>
</evidence>
<comment type="caution">
    <text evidence="7">The sequence shown here is derived from an EMBL/GenBank/DDBJ whole genome shotgun (WGS) entry which is preliminary data.</text>
</comment>
<dbReference type="GO" id="GO:0005739">
    <property type="term" value="C:mitochondrion"/>
    <property type="evidence" value="ECO:0007669"/>
    <property type="project" value="UniProtKB-SubCell"/>
</dbReference>
<dbReference type="SMART" id="SM00584">
    <property type="entry name" value="TLDc"/>
    <property type="match status" value="1"/>
</dbReference>
<comment type="subcellular location">
    <subcellularLocation>
        <location evidence="1">Mitochondrion</location>
    </subcellularLocation>
</comment>
<accession>A0AAU9K2A5</accession>
<evidence type="ECO:0000256" key="3">
    <source>
        <dbReference type="ARBA" id="ARBA00023128"/>
    </source>
</evidence>
<protein>
    <recommendedName>
        <fullName evidence="4">Oxidation resistance protein 1</fullName>
    </recommendedName>
</protein>
<evidence type="ECO:0000256" key="2">
    <source>
        <dbReference type="ARBA" id="ARBA00009540"/>
    </source>
</evidence>
<feature type="domain" description="TLDc" evidence="6">
    <location>
        <begin position="305"/>
        <end position="466"/>
    </location>
</feature>
<gene>
    <name evidence="7" type="ORF">BSTOLATCC_MIC53385</name>
</gene>
<evidence type="ECO:0000259" key="5">
    <source>
        <dbReference type="PROSITE" id="PS51782"/>
    </source>
</evidence>
<dbReference type="CDD" id="cd00118">
    <property type="entry name" value="LysM"/>
    <property type="match status" value="1"/>
</dbReference>
<comment type="similarity">
    <text evidence="2">Belongs to the OXR1 family.</text>
</comment>
<dbReference type="Pfam" id="PF01476">
    <property type="entry name" value="LysM"/>
    <property type="match status" value="1"/>
</dbReference>
<name>A0AAU9K2A5_9CILI</name>
<evidence type="ECO:0000256" key="1">
    <source>
        <dbReference type="ARBA" id="ARBA00004173"/>
    </source>
</evidence>
<reference evidence="7" key="1">
    <citation type="submission" date="2021-09" db="EMBL/GenBank/DDBJ databases">
        <authorList>
            <consortium name="AG Swart"/>
            <person name="Singh M."/>
            <person name="Singh A."/>
            <person name="Seah K."/>
            <person name="Emmerich C."/>
        </authorList>
    </citation>
    <scope>NUCLEOTIDE SEQUENCE</scope>
    <source>
        <strain evidence="7">ATCC30299</strain>
    </source>
</reference>
<dbReference type="InterPro" id="IPR006571">
    <property type="entry name" value="TLDc_dom"/>
</dbReference>
<dbReference type="Pfam" id="PF07534">
    <property type="entry name" value="TLD"/>
    <property type="match status" value="1"/>
</dbReference>
<dbReference type="PANTHER" id="PTHR23354">
    <property type="entry name" value="NUCLEOLAR PROTEIN 7/ESTROGEN RECEPTOR COACTIVATOR-RELATED"/>
    <property type="match status" value="1"/>
</dbReference>
<dbReference type="EMBL" id="CAJZBQ010000053">
    <property type="protein sequence ID" value="CAG9331310.1"/>
    <property type="molecule type" value="Genomic_DNA"/>
</dbReference>
<proteinExistence type="inferred from homology"/>
<keyword evidence="8" id="KW-1185">Reference proteome</keyword>
<dbReference type="SUPFAM" id="SSF54106">
    <property type="entry name" value="LysM domain"/>
    <property type="match status" value="1"/>
</dbReference>
<dbReference type="SMART" id="SM00257">
    <property type="entry name" value="LysM"/>
    <property type="match status" value="1"/>
</dbReference>
<evidence type="ECO:0000259" key="6">
    <source>
        <dbReference type="PROSITE" id="PS51886"/>
    </source>
</evidence>
<evidence type="ECO:0000313" key="8">
    <source>
        <dbReference type="Proteomes" id="UP001162131"/>
    </source>
</evidence>
<dbReference type="InterPro" id="IPR036779">
    <property type="entry name" value="LysM_dom_sf"/>
</dbReference>
<keyword evidence="3" id="KW-0496">Mitochondrion</keyword>
<dbReference type="Gene3D" id="3.10.350.10">
    <property type="entry name" value="LysM domain"/>
    <property type="match status" value="1"/>
</dbReference>
<feature type="domain" description="LysM" evidence="5">
    <location>
        <begin position="4"/>
        <end position="48"/>
    </location>
</feature>